<dbReference type="Proteomes" id="UP001370348">
    <property type="component" value="Chromosome"/>
</dbReference>
<dbReference type="RefSeq" id="WP_394821424.1">
    <property type="nucleotide sequence ID" value="NZ_CP089984.1"/>
</dbReference>
<reference evidence="2 3" key="1">
    <citation type="submission" date="2021-12" db="EMBL/GenBank/DDBJ databases">
        <title>Discovery of the Pendulisporaceae a myxobacterial family with distinct sporulation behavior and unique specialized metabolism.</title>
        <authorList>
            <person name="Garcia R."/>
            <person name="Popoff A."/>
            <person name="Bader C.D."/>
            <person name="Loehr J."/>
            <person name="Walesch S."/>
            <person name="Walt C."/>
            <person name="Boldt J."/>
            <person name="Bunk B."/>
            <person name="Haeckl F.J.F.P.J."/>
            <person name="Gunesch A.P."/>
            <person name="Birkelbach J."/>
            <person name="Nuebel U."/>
            <person name="Pietschmann T."/>
            <person name="Bach T."/>
            <person name="Mueller R."/>
        </authorList>
    </citation>
    <scope>NUCLEOTIDE SEQUENCE [LARGE SCALE GENOMIC DNA]</scope>
    <source>
        <strain evidence="2 3">MSr11954</strain>
    </source>
</reference>
<keyword evidence="1" id="KW-0812">Transmembrane</keyword>
<keyword evidence="3" id="KW-1185">Reference proteome</keyword>
<feature type="transmembrane region" description="Helical" evidence="1">
    <location>
        <begin position="111"/>
        <end position="128"/>
    </location>
</feature>
<protein>
    <submittedName>
        <fullName evidence="2">DUF1440 domain-containing protein</fullName>
    </submittedName>
</protein>
<proteinExistence type="predicted"/>
<dbReference type="EMBL" id="CP089984">
    <property type="protein sequence ID" value="WXB11806.1"/>
    <property type="molecule type" value="Genomic_DNA"/>
</dbReference>
<organism evidence="2 3">
    <name type="scientific">Pendulispora albinea</name>
    <dbReference type="NCBI Taxonomy" id="2741071"/>
    <lineage>
        <taxon>Bacteria</taxon>
        <taxon>Pseudomonadati</taxon>
        <taxon>Myxococcota</taxon>
        <taxon>Myxococcia</taxon>
        <taxon>Myxococcales</taxon>
        <taxon>Sorangiineae</taxon>
        <taxon>Pendulisporaceae</taxon>
        <taxon>Pendulispora</taxon>
    </lineage>
</organism>
<evidence type="ECO:0000313" key="2">
    <source>
        <dbReference type="EMBL" id="WXB11806.1"/>
    </source>
</evidence>
<evidence type="ECO:0000256" key="1">
    <source>
        <dbReference type="SAM" id="Phobius"/>
    </source>
</evidence>
<name>A0ABZ2LPW2_9BACT</name>
<evidence type="ECO:0000313" key="3">
    <source>
        <dbReference type="Proteomes" id="UP001370348"/>
    </source>
</evidence>
<gene>
    <name evidence="2" type="ORF">LZC94_28595</name>
</gene>
<keyword evidence="1" id="KW-1133">Transmembrane helix</keyword>
<accession>A0ABZ2LPW2</accession>
<feature type="transmembrane region" description="Helical" evidence="1">
    <location>
        <begin position="78"/>
        <end position="99"/>
    </location>
</feature>
<sequence>MTAVMKVLHRRLPLLQRHPLPPRQIAMRVAKRLGIGKPRSTGAQKAMTLAAHFSYGGAMGTVYRRITRRIPPGPGSGIAFGLAVWTGSYLGLLPATGLLTPATFHRPQRNALMIAAHVVWGWSLGALTRRIDALPREKWPWDGLHARAPH</sequence>
<keyword evidence="1" id="KW-0472">Membrane</keyword>